<proteinExistence type="predicted"/>
<dbReference type="EMBL" id="QRAO01000004">
    <property type="protein sequence ID" value="RDK84752.1"/>
    <property type="molecule type" value="Genomic_DNA"/>
</dbReference>
<evidence type="ECO:0000313" key="1">
    <source>
        <dbReference type="EMBL" id="RDK84752.1"/>
    </source>
</evidence>
<reference evidence="1 2" key="1">
    <citation type="submission" date="2018-07" db="EMBL/GenBank/DDBJ databases">
        <title>Genomic Encyclopedia of Type Strains, Phase IV (KMG-IV): sequencing the most valuable type-strain genomes for metagenomic binning, comparative biology and taxonomic classification.</title>
        <authorList>
            <person name="Goeker M."/>
        </authorList>
    </citation>
    <scope>NUCLEOTIDE SEQUENCE [LARGE SCALE GENOMIC DNA]</scope>
    <source>
        <strain evidence="1 2">DSM 101478</strain>
    </source>
</reference>
<accession>A0A370Q8Q5</accession>
<keyword evidence="2" id="KW-1185">Reference proteome</keyword>
<gene>
    <name evidence="1" type="ORF">C8D94_104125</name>
</gene>
<name>A0A370Q8Q5_9FLAO</name>
<evidence type="ECO:0000313" key="2">
    <source>
        <dbReference type="Proteomes" id="UP000255317"/>
    </source>
</evidence>
<comment type="caution">
    <text evidence="1">The sequence shown here is derived from an EMBL/GenBank/DDBJ whole genome shotgun (WGS) entry which is preliminary data.</text>
</comment>
<organism evidence="1 2">
    <name type="scientific">Marinirhabdus gelatinilytica</name>
    <dbReference type="NCBI Taxonomy" id="1703343"/>
    <lineage>
        <taxon>Bacteria</taxon>
        <taxon>Pseudomonadati</taxon>
        <taxon>Bacteroidota</taxon>
        <taxon>Flavobacteriia</taxon>
        <taxon>Flavobacteriales</taxon>
        <taxon>Flavobacteriaceae</taxon>
    </lineage>
</organism>
<dbReference type="RefSeq" id="WP_115124172.1">
    <property type="nucleotide sequence ID" value="NZ_QRAO01000004.1"/>
</dbReference>
<dbReference type="AlphaFoldDB" id="A0A370Q8Q5"/>
<sequence length="141" mass="16780">MNIEPNRLLELLRDSLLEQGFSLFPRIDTINLLYPWLRLRYVDPNNGEPINYSNCYLIFIQDNFNNTKGIGARVLPYQQDDCEILFVFNHADYIIETIDKNYPQTIDDETTLSYCFTHIEEMDFVSIHKNTMDKELTRIYL</sequence>
<dbReference type="Proteomes" id="UP000255317">
    <property type="component" value="Unassembled WGS sequence"/>
</dbReference>
<protein>
    <submittedName>
        <fullName evidence="1">Uncharacterized protein</fullName>
    </submittedName>
</protein>